<accession>A0AAJ6VWU9</accession>
<dbReference type="AlphaFoldDB" id="A0AAJ6VWU9"/>
<dbReference type="Pfam" id="PF17725">
    <property type="entry name" value="YBD"/>
    <property type="match status" value="1"/>
</dbReference>
<keyword evidence="3" id="KW-0805">Transcription regulation</keyword>
<comment type="subcellular location">
    <subcellularLocation>
        <location evidence="1">Nucleus</location>
    </subcellularLocation>
</comment>
<dbReference type="KEGG" id="goe:100907790"/>
<dbReference type="GeneID" id="100907790"/>
<protein>
    <submittedName>
        <fullName evidence="11">Transcriptional enhancer factor TEF-3-like</fullName>
    </submittedName>
</protein>
<dbReference type="Gene3D" id="2.70.50.80">
    <property type="match status" value="1"/>
</dbReference>
<keyword evidence="4" id="KW-0238">DNA-binding</keyword>
<dbReference type="SMART" id="SM00426">
    <property type="entry name" value="TEA"/>
    <property type="match status" value="1"/>
</dbReference>
<keyword evidence="2" id="KW-0217">Developmental protein</keyword>
<dbReference type="RefSeq" id="XP_003741468.1">
    <property type="nucleotide sequence ID" value="XM_003741420.1"/>
</dbReference>
<proteinExistence type="predicted"/>
<dbReference type="InterPro" id="IPR000818">
    <property type="entry name" value="TEA/ATTS_dom"/>
</dbReference>
<dbReference type="PROSITE" id="PS00554">
    <property type="entry name" value="TEA_1"/>
    <property type="match status" value="1"/>
</dbReference>
<feature type="region of interest" description="Disordered" evidence="8">
    <location>
        <begin position="178"/>
        <end position="220"/>
    </location>
</feature>
<dbReference type="GO" id="GO:0005634">
    <property type="term" value="C:nucleus"/>
    <property type="evidence" value="ECO:0007669"/>
    <property type="project" value="UniProtKB-SubCell"/>
</dbReference>
<evidence type="ECO:0000256" key="7">
    <source>
        <dbReference type="PROSITE-ProRule" id="PRU00505"/>
    </source>
</evidence>
<keyword evidence="10" id="KW-1185">Reference proteome</keyword>
<reference evidence="11" key="1">
    <citation type="submission" date="2025-08" db="UniProtKB">
        <authorList>
            <consortium name="RefSeq"/>
        </authorList>
    </citation>
    <scope>IDENTIFICATION</scope>
</reference>
<evidence type="ECO:0000313" key="10">
    <source>
        <dbReference type="Proteomes" id="UP000694867"/>
    </source>
</evidence>
<dbReference type="PRINTS" id="PR00065">
    <property type="entry name" value="TEADOMAIN"/>
</dbReference>
<name>A0AAJ6VWU9_9ACAR</name>
<evidence type="ECO:0000256" key="3">
    <source>
        <dbReference type="ARBA" id="ARBA00023015"/>
    </source>
</evidence>
<dbReference type="Gene3D" id="6.10.20.40">
    <property type="entry name" value="TEA/ATTS domain"/>
    <property type="match status" value="1"/>
</dbReference>
<evidence type="ECO:0000256" key="1">
    <source>
        <dbReference type="ARBA" id="ARBA00004123"/>
    </source>
</evidence>
<organism evidence="10 11">
    <name type="scientific">Galendromus occidentalis</name>
    <name type="common">western predatory mite</name>
    <dbReference type="NCBI Taxonomy" id="34638"/>
    <lineage>
        <taxon>Eukaryota</taxon>
        <taxon>Metazoa</taxon>
        <taxon>Ecdysozoa</taxon>
        <taxon>Arthropoda</taxon>
        <taxon>Chelicerata</taxon>
        <taxon>Arachnida</taxon>
        <taxon>Acari</taxon>
        <taxon>Parasitiformes</taxon>
        <taxon>Mesostigmata</taxon>
        <taxon>Gamasina</taxon>
        <taxon>Phytoseioidea</taxon>
        <taxon>Phytoseiidae</taxon>
        <taxon>Typhlodrominae</taxon>
        <taxon>Galendromus</taxon>
    </lineage>
</organism>
<dbReference type="PROSITE" id="PS51088">
    <property type="entry name" value="TEA_2"/>
    <property type="match status" value="1"/>
</dbReference>
<feature type="DNA-binding region" description="TEA" evidence="7">
    <location>
        <begin position="61"/>
        <end position="137"/>
    </location>
</feature>
<gene>
    <name evidence="11" type="primary">LOC100907790</name>
</gene>
<dbReference type="InterPro" id="IPR038096">
    <property type="entry name" value="TEA/ATTS_sf"/>
</dbReference>
<evidence type="ECO:0000256" key="2">
    <source>
        <dbReference type="ARBA" id="ARBA00022473"/>
    </source>
</evidence>
<feature type="compositionally biased region" description="Basic and acidic residues" evidence="8">
    <location>
        <begin position="205"/>
        <end position="214"/>
    </location>
</feature>
<dbReference type="GO" id="GO:0048568">
    <property type="term" value="P:embryonic organ development"/>
    <property type="evidence" value="ECO:0007669"/>
    <property type="project" value="TreeGrafter"/>
</dbReference>
<evidence type="ECO:0000259" key="9">
    <source>
        <dbReference type="PROSITE" id="PS51088"/>
    </source>
</evidence>
<dbReference type="InterPro" id="IPR050937">
    <property type="entry name" value="TEC1_TEAD_TF"/>
</dbReference>
<feature type="domain" description="TEA" evidence="9">
    <location>
        <begin position="61"/>
        <end position="137"/>
    </location>
</feature>
<evidence type="ECO:0000256" key="4">
    <source>
        <dbReference type="ARBA" id="ARBA00023125"/>
    </source>
</evidence>
<evidence type="ECO:0000256" key="5">
    <source>
        <dbReference type="ARBA" id="ARBA00023163"/>
    </source>
</evidence>
<sequence length="464" mass="51600">MAPDTDPDGASSSRDAPRSEAEGDGVWTEASSSPIPFEGTGPGPPMQAGMRVTPSELESRPGELECVWTPDVEEAFQEAVRLYPIRGQRRSMVDEGGKRYGRNELIARHIKYRTGKIRTRKQVSSHVQVLARRETRENRVRSEALRAIIAESAPSKPKAARLEATTSLEPGLTGVVADANASTSKRDPIGELLSSDANPSQAKSELPDAPEKELSAPSASITRASPPYYEYSTRISSTSLELNRFSMYVLYQATNRTGEGDGVGESSSCLTTKCHLFSNIKPSVHDASWPLEAIQVREVSDKFPGGEEGLEDLYYSGPPDAFFVIKCWMDLNTGNIPADRACYRVASIFKSPFRDTIMCSTRVCSFGQVVVDRLQAVNPSLSKDSLHYTYTVRSTMSECVINFIERLRRLPDKDRMDSVLENFTVLQVISKEFPRKTLLCMAYMFEVSRSVHGSRHRIYRLSTW</sequence>
<dbReference type="GO" id="GO:0000978">
    <property type="term" value="F:RNA polymerase II cis-regulatory region sequence-specific DNA binding"/>
    <property type="evidence" value="ECO:0007669"/>
    <property type="project" value="TreeGrafter"/>
</dbReference>
<dbReference type="Pfam" id="PF01285">
    <property type="entry name" value="TEA"/>
    <property type="match status" value="1"/>
</dbReference>
<dbReference type="InterPro" id="IPR041086">
    <property type="entry name" value="YBD"/>
</dbReference>
<dbReference type="GO" id="GO:0035329">
    <property type="term" value="P:hippo signaling"/>
    <property type="evidence" value="ECO:0007669"/>
    <property type="project" value="TreeGrafter"/>
</dbReference>
<dbReference type="Proteomes" id="UP000694867">
    <property type="component" value="Unplaced"/>
</dbReference>
<dbReference type="PANTHER" id="PTHR11834">
    <property type="entry name" value="TRANSCRIPTIONAL ENHANCER FACTOR TEF RELATED"/>
    <property type="match status" value="1"/>
</dbReference>
<feature type="region of interest" description="Disordered" evidence="8">
    <location>
        <begin position="1"/>
        <end position="60"/>
    </location>
</feature>
<keyword evidence="6" id="KW-0539">Nucleus</keyword>
<evidence type="ECO:0000313" key="11">
    <source>
        <dbReference type="RefSeq" id="XP_003741468.1"/>
    </source>
</evidence>
<evidence type="ECO:0000256" key="6">
    <source>
        <dbReference type="ARBA" id="ARBA00023242"/>
    </source>
</evidence>
<keyword evidence="5" id="KW-0804">Transcription</keyword>
<dbReference type="GO" id="GO:0000981">
    <property type="term" value="F:DNA-binding transcription factor activity, RNA polymerase II-specific"/>
    <property type="evidence" value="ECO:0007669"/>
    <property type="project" value="TreeGrafter"/>
</dbReference>
<dbReference type="FunFam" id="2.70.50.80:FF:000005">
    <property type="entry name" value="Transcription enhancer factor-like protein egl-44"/>
    <property type="match status" value="1"/>
</dbReference>
<dbReference type="PANTHER" id="PTHR11834:SF0">
    <property type="entry name" value="PROTEIN SCALLOPED"/>
    <property type="match status" value="1"/>
</dbReference>
<dbReference type="GO" id="GO:0005667">
    <property type="term" value="C:transcription regulator complex"/>
    <property type="evidence" value="ECO:0007669"/>
    <property type="project" value="TreeGrafter"/>
</dbReference>
<evidence type="ECO:0000256" key="8">
    <source>
        <dbReference type="SAM" id="MobiDB-lite"/>
    </source>
</evidence>